<dbReference type="GO" id="GO:0006355">
    <property type="term" value="P:regulation of DNA-templated transcription"/>
    <property type="evidence" value="ECO:0007669"/>
    <property type="project" value="InterPro"/>
</dbReference>
<evidence type="ECO:0000313" key="3">
    <source>
        <dbReference type="Proteomes" id="UP000009229"/>
    </source>
</evidence>
<dbReference type="Proteomes" id="UP000009229">
    <property type="component" value="Chromosome"/>
</dbReference>
<dbReference type="Gene3D" id="1.10.1220.10">
    <property type="entry name" value="Met repressor-like"/>
    <property type="match status" value="1"/>
</dbReference>
<keyword evidence="3" id="KW-1185">Reference proteome</keyword>
<dbReference type="KEGG" id="dku:Desku_0920"/>
<evidence type="ECO:0000259" key="1">
    <source>
        <dbReference type="Pfam" id="PF12651"/>
    </source>
</evidence>
<dbReference type="InterPro" id="IPR038733">
    <property type="entry name" value="Predicted_DNA_bind_prot_RHH"/>
</dbReference>
<dbReference type="Pfam" id="PF12651">
    <property type="entry name" value="RHH_3"/>
    <property type="match status" value="1"/>
</dbReference>
<dbReference type="InterPro" id="IPR013321">
    <property type="entry name" value="Arc_rbn_hlx_hlx"/>
</dbReference>
<proteinExistence type="predicted"/>
<reference evidence="3" key="1">
    <citation type="submission" date="2011-05" db="EMBL/GenBank/DDBJ databases">
        <title>Complete sequence of Desulfotomaculum kuznetsovii DSM 6115.</title>
        <authorList>
            <person name="Lucas S."/>
            <person name="Han J."/>
            <person name="Lapidus A."/>
            <person name="Cheng J.-F."/>
            <person name="Goodwin L."/>
            <person name="Pitluck S."/>
            <person name="Peters L."/>
            <person name="Mikhailova N."/>
            <person name="Lu M."/>
            <person name="Saunders E."/>
            <person name="Han C."/>
            <person name="Tapia R."/>
            <person name="Land M."/>
            <person name="Hauser L."/>
            <person name="Kyrpides N."/>
            <person name="Ivanova N."/>
            <person name="Pagani I."/>
            <person name="Nazina T."/>
            <person name="Ivanova A."/>
            <person name="Parshina S."/>
            <person name="Kuever J."/>
            <person name="Muyzer G."/>
            <person name="Plugge C."/>
            <person name="Stams A."/>
            <person name="Woyke T."/>
        </authorList>
    </citation>
    <scope>NUCLEOTIDE SEQUENCE [LARGE SCALE GENOMIC DNA]</scope>
    <source>
        <strain evidence="3">DSM 6115 / VKM B-1805 / 17</strain>
    </source>
</reference>
<dbReference type="AlphaFoldDB" id="A0AAU8P8H9"/>
<gene>
    <name evidence="2" type="ordered locus">Desku_0920</name>
</gene>
<accession>A0AAU8P8H9</accession>
<dbReference type="RefSeq" id="WP_013822034.1">
    <property type="nucleotide sequence ID" value="NC_015573.1"/>
</dbReference>
<dbReference type="EMBL" id="CP002770">
    <property type="protein sequence ID" value="AEG14519.1"/>
    <property type="molecule type" value="Genomic_DNA"/>
</dbReference>
<feature type="domain" description="Predicted DNA-binding protein ribbon-helix-helix" evidence="1">
    <location>
        <begin position="10"/>
        <end position="47"/>
    </location>
</feature>
<sequence length="55" mass="6237">MDSREVTKLAVRIPADLHRRIKILSVETGISLQDLVRQALEDYLRQHAGEQAPAK</sequence>
<dbReference type="SUPFAM" id="SSF47598">
    <property type="entry name" value="Ribbon-helix-helix"/>
    <property type="match status" value="1"/>
</dbReference>
<name>A0AAU8P8H9_DESK7</name>
<evidence type="ECO:0000313" key="2">
    <source>
        <dbReference type="EMBL" id="AEG14519.1"/>
    </source>
</evidence>
<protein>
    <recommendedName>
        <fullName evidence="1">Predicted DNA-binding protein ribbon-helix-helix domain-containing protein</fullName>
    </recommendedName>
</protein>
<dbReference type="InterPro" id="IPR010985">
    <property type="entry name" value="Ribbon_hlx_hlx"/>
</dbReference>
<organism evidence="2 3">
    <name type="scientific">Desulfofundulus kuznetsovii (strain DSM 6115 / VKM B-1805 / 17)</name>
    <name type="common">Desulfotomaculum kuznetsovii</name>
    <dbReference type="NCBI Taxonomy" id="760568"/>
    <lineage>
        <taxon>Bacteria</taxon>
        <taxon>Bacillati</taxon>
        <taxon>Bacillota</taxon>
        <taxon>Clostridia</taxon>
        <taxon>Eubacteriales</taxon>
        <taxon>Peptococcaceae</taxon>
        <taxon>Desulfofundulus</taxon>
    </lineage>
</organism>